<proteinExistence type="predicted"/>
<dbReference type="EMBL" id="CAJPWZ010002225">
    <property type="protein sequence ID" value="CAG2234131.1"/>
    <property type="molecule type" value="Genomic_DNA"/>
</dbReference>
<protein>
    <recommendedName>
        <fullName evidence="3">DZIP3-like HEPN domain-containing protein</fullName>
    </recommendedName>
</protein>
<gene>
    <name evidence="1" type="ORF">MEDL_46802</name>
</gene>
<organism evidence="1 2">
    <name type="scientific">Mytilus edulis</name>
    <name type="common">Blue mussel</name>
    <dbReference type="NCBI Taxonomy" id="6550"/>
    <lineage>
        <taxon>Eukaryota</taxon>
        <taxon>Metazoa</taxon>
        <taxon>Spiralia</taxon>
        <taxon>Lophotrochozoa</taxon>
        <taxon>Mollusca</taxon>
        <taxon>Bivalvia</taxon>
        <taxon>Autobranchia</taxon>
        <taxon>Pteriomorphia</taxon>
        <taxon>Mytilida</taxon>
        <taxon>Mytiloidea</taxon>
        <taxon>Mytilidae</taxon>
        <taxon>Mytilinae</taxon>
        <taxon>Mytilus</taxon>
    </lineage>
</organism>
<comment type="caution">
    <text evidence="1">The sequence shown here is derived from an EMBL/GenBank/DDBJ whole genome shotgun (WGS) entry which is preliminary data.</text>
</comment>
<evidence type="ECO:0000313" key="2">
    <source>
        <dbReference type="Proteomes" id="UP000683360"/>
    </source>
</evidence>
<name>A0A8S3TZC8_MYTED</name>
<dbReference type="Proteomes" id="UP000683360">
    <property type="component" value="Unassembled WGS sequence"/>
</dbReference>
<accession>A0A8S3TZC8</accession>
<dbReference type="AlphaFoldDB" id="A0A8S3TZC8"/>
<evidence type="ECO:0000313" key="1">
    <source>
        <dbReference type="EMBL" id="CAG2234131.1"/>
    </source>
</evidence>
<evidence type="ECO:0008006" key="3">
    <source>
        <dbReference type="Google" id="ProtNLM"/>
    </source>
</evidence>
<dbReference type="OrthoDB" id="10367665at2759"/>
<keyword evidence="2" id="KW-1185">Reference proteome</keyword>
<sequence>MKTIPGNPSLEQFIRIKHLSNDPIIKHSLNTMKTSTDLDVTALRSIIIFGELLLPLEKKMAFHAGKTIGDCVDRIREIRNTFMHTVSANLEEQDYSDYFAEFCTIAVRFERENNVPAGWYVDKLEITNKTSLDNEAVERIIVRYYGYFENVIQNELHVSSCYTAY</sequence>
<reference evidence="1" key="1">
    <citation type="submission" date="2021-03" db="EMBL/GenBank/DDBJ databases">
        <authorList>
            <person name="Bekaert M."/>
        </authorList>
    </citation>
    <scope>NUCLEOTIDE SEQUENCE</scope>
</reference>